<feature type="domain" description="Superoxide dismutase copper/zinc binding" evidence="3">
    <location>
        <begin position="43"/>
        <end position="174"/>
    </location>
</feature>
<protein>
    <submittedName>
        <fullName evidence="4">Superoxide dismutase family protein</fullName>
    </submittedName>
</protein>
<keyword evidence="2" id="KW-0732">Signal</keyword>
<dbReference type="SUPFAM" id="SSF49329">
    <property type="entry name" value="Cu,Zn superoxide dismutase-like"/>
    <property type="match status" value="1"/>
</dbReference>
<dbReference type="RefSeq" id="WP_138288531.1">
    <property type="nucleotide sequence ID" value="NZ_CP058350.1"/>
</dbReference>
<comment type="similarity">
    <text evidence="1">Belongs to the Cu-Zn superoxide dismutase family.</text>
</comment>
<gene>
    <name evidence="4" type="ORF">FE840_002150</name>
</gene>
<evidence type="ECO:0000313" key="5">
    <source>
        <dbReference type="Proteomes" id="UP000308530"/>
    </source>
</evidence>
<feature type="signal peptide" evidence="2">
    <location>
        <begin position="1"/>
        <end position="19"/>
    </location>
</feature>
<accession>A0ABX6QJM8</accession>
<dbReference type="Gene3D" id="2.60.40.200">
    <property type="entry name" value="Superoxide dismutase, copper/zinc binding domain"/>
    <property type="match status" value="1"/>
</dbReference>
<dbReference type="InterPro" id="IPR024134">
    <property type="entry name" value="SOD_Cu/Zn_/chaperone"/>
</dbReference>
<evidence type="ECO:0000259" key="3">
    <source>
        <dbReference type="Pfam" id="PF00080"/>
    </source>
</evidence>
<sequence length="177" mass="18095">MKKAAFAVGLSLACASSVAAQEATVSPDVARAAFINASGEPIGTATLVEMPNGVLIQARLANIPEGPHGFHIHETRSCNVDDAFKSAGGHFAPDGNEHGFAVENGPHAGDLANQTAMADGTMIVETFAANLSLTEGDHALLDDDGSALVVHSTADDYRSQPSGASGDRIACGVIEQQ</sequence>
<dbReference type="Pfam" id="PF00080">
    <property type="entry name" value="Sod_Cu"/>
    <property type="match status" value="1"/>
</dbReference>
<dbReference type="EMBL" id="CP058350">
    <property type="protein sequence ID" value="QLF68445.1"/>
    <property type="molecule type" value="Genomic_DNA"/>
</dbReference>
<proteinExistence type="inferred from homology"/>
<name>A0ABX6QJM8_9HYPH</name>
<dbReference type="CDD" id="cd00305">
    <property type="entry name" value="Cu-Zn_Superoxide_Dismutase"/>
    <property type="match status" value="1"/>
</dbReference>
<dbReference type="InterPro" id="IPR001424">
    <property type="entry name" value="SOD_Cu_Zn_dom"/>
</dbReference>
<dbReference type="PANTHER" id="PTHR10003">
    <property type="entry name" value="SUPEROXIDE DISMUTASE CU-ZN -RELATED"/>
    <property type="match status" value="1"/>
</dbReference>
<feature type="chain" id="PRO_5045501674" evidence="2">
    <location>
        <begin position="20"/>
        <end position="177"/>
    </location>
</feature>
<dbReference type="Proteomes" id="UP000308530">
    <property type="component" value="Chromosome"/>
</dbReference>
<dbReference type="InterPro" id="IPR036423">
    <property type="entry name" value="SOD-like_Cu/Zn_dom_sf"/>
</dbReference>
<evidence type="ECO:0000256" key="2">
    <source>
        <dbReference type="SAM" id="SignalP"/>
    </source>
</evidence>
<reference evidence="4 5" key="1">
    <citation type="submission" date="2020-06" db="EMBL/GenBank/DDBJ databases">
        <title>Genome sequence of Rhizobium sp strain ADMK78.</title>
        <authorList>
            <person name="Rahi P."/>
        </authorList>
    </citation>
    <scope>NUCLEOTIDE SEQUENCE [LARGE SCALE GENOMIC DNA]</scope>
    <source>
        <strain evidence="4 5">ADMK78</strain>
    </source>
</reference>
<keyword evidence="5" id="KW-1185">Reference proteome</keyword>
<evidence type="ECO:0000256" key="1">
    <source>
        <dbReference type="ARBA" id="ARBA00010457"/>
    </source>
</evidence>
<evidence type="ECO:0000313" key="4">
    <source>
        <dbReference type="EMBL" id="QLF68445.1"/>
    </source>
</evidence>
<organism evidence="4 5">
    <name type="scientific">Peteryoungia desertarenae</name>
    <dbReference type="NCBI Taxonomy" id="1813451"/>
    <lineage>
        <taxon>Bacteria</taxon>
        <taxon>Pseudomonadati</taxon>
        <taxon>Pseudomonadota</taxon>
        <taxon>Alphaproteobacteria</taxon>
        <taxon>Hyphomicrobiales</taxon>
        <taxon>Rhizobiaceae</taxon>
        <taxon>Peteryoungia</taxon>
    </lineage>
</organism>